<dbReference type="KEGG" id="mgo:AFA91_19695"/>
<dbReference type="AlphaFoldDB" id="A0A0K0X8P3"/>
<sequence>MKHVEDVTGTGEPFELQPFTGPLRELVEQCAHSVQRRQTLRCDLEQFRPLMRGIRAVGGKPISDKEVGNTLDALPSVSEFVGDGGNRGRHGVHGREDLPPGESLTTGSSETVTDGLDNGGQFADAVDDLGESLAGRPLRVDSMLSNSHILGHDNILS</sequence>
<organism evidence="2 3">
    <name type="scientific">Mycolicibacterium goodii</name>
    <name type="common">Mycobacterium goodii</name>
    <dbReference type="NCBI Taxonomy" id="134601"/>
    <lineage>
        <taxon>Bacteria</taxon>
        <taxon>Bacillati</taxon>
        <taxon>Actinomycetota</taxon>
        <taxon>Actinomycetes</taxon>
        <taxon>Mycobacteriales</taxon>
        <taxon>Mycobacteriaceae</taxon>
        <taxon>Mycolicibacterium</taxon>
    </lineage>
</organism>
<proteinExistence type="predicted"/>
<evidence type="ECO:0000313" key="3">
    <source>
        <dbReference type="Proteomes" id="UP000062255"/>
    </source>
</evidence>
<accession>A0A0K0X8P3</accession>
<protein>
    <submittedName>
        <fullName evidence="2">Uncharacterized protein</fullName>
    </submittedName>
</protein>
<evidence type="ECO:0000313" key="2">
    <source>
        <dbReference type="EMBL" id="AKS33746.1"/>
    </source>
</evidence>
<name>A0A0K0X8P3_MYCGD</name>
<feature type="region of interest" description="Disordered" evidence="1">
    <location>
        <begin position="81"/>
        <end position="109"/>
    </location>
</feature>
<reference evidence="2 3" key="1">
    <citation type="submission" date="2015-07" db="EMBL/GenBank/DDBJ databases">
        <title>Complete genome sequence of Mycobacterium goodii X7B, a facultative thermophilic biodesulfurizing bacterium.</title>
        <authorList>
            <person name="Yu B."/>
            <person name="Li F."/>
            <person name="Xu P."/>
        </authorList>
    </citation>
    <scope>NUCLEOTIDE SEQUENCE [LARGE SCALE GENOMIC DNA]</scope>
    <source>
        <strain evidence="2 3">X7B</strain>
    </source>
</reference>
<evidence type="ECO:0000256" key="1">
    <source>
        <dbReference type="SAM" id="MobiDB-lite"/>
    </source>
</evidence>
<dbReference type="EMBL" id="CP012150">
    <property type="protein sequence ID" value="AKS33746.1"/>
    <property type="molecule type" value="Genomic_DNA"/>
</dbReference>
<gene>
    <name evidence="2" type="ORF">AFA91_19695</name>
</gene>
<dbReference type="Proteomes" id="UP000062255">
    <property type="component" value="Chromosome"/>
</dbReference>